<dbReference type="SUPFAM" id="SSF141673">
    <property type="entry name" value="MOSC N-terminal domain-like"/>
    <property type="match status" value="1"/>
</dbReference>
<dbReference type="EMBL" id="BRXY01000179">
    <property type="protein sequence ID" value="GMH74453.1"/>
    <property type="molecule type" value="Genomic_DNA"/>
</dbReference>
<keyword evidence="3" id="KW-1185">Reference proteome</keyword>
<evidence type="ECO:0000313" key="2">
    <source>
        <dbReference type="EMBL" id="GMH74453.1"/>
    </source>
</evidence>
<dbReference type="GO" id="GO:0003824">
    <property type="term" value="F:catalytic activity"/>
    <property type="evidence" value="ECO:0007669"/>
    <property type="project" value="InterPro"/>
</dbReference>
<comment type="caution">
    <text evidence="2">The sequence shown here is derived from an EMBL/GenBank/DDBJ whole genome shotgun (WGS) entry which is preliminary data.</text>
</comment>
<dbReference type="PROSITE" id="PS51340">
    <property type="entry name" value="MOSC"/>
    <property type="match status" value="1"/>
</dbReference>
<dbReference type="Proteomes" id="UP001165085">
    <property type="component" value="Unassembled WGS sequence"/>
</dbReference>
<sequence>MSNVVEILIHPIKAMNGVSVKQSKITNGRLEYDRGFCVVESSGHRYPKNQALSMRNFPTLASISVSLDTTEGNPSNVTLTSPLDKSNTVTFSLNPSPNELAPKAIAVECGGASTTSAGSWHLGVVENCRSLRAPSAWLNEILNSELVDRPKRSKPLGEYHLVMFSTTESAGRDLSRYAGPFQVPFSEDVEKQRIGEASPFKFQKVPVVKDDKIAFQDVAPINLLSLVSFRDLQENILKQSTVEDKKDEAFVEAVKSYSPRVFRPNIIVDGGKLKKYDEETWSKFKLGEVDFRGLKPCPRCSVPARNPKTGEMHYPNSSLSRLAPQKVMRTMFPEKCIDDEWGVEWQGTIFSMHVGANDAEGQVIRVGDEITVKERKGGSSIVRKIGTILFLFIALTWMALDSANKLAPN</sequence>
<gene>
    <name evidence="2" type="ORF">TrST_g2264</name>
</gene>
<reference evidence="3" key="1">
    <citation type="journal article" date="2023" name="Commun. Biol.">
        <title>Genome analysis of Parmales, the sister group of diatoms, reveals the evolutionary specialization of diatoms from phago-mixotrophs to photoautotrophs.</title>
        <authorList>
            <person name="Ban H."/>
            <person name="Sato S."/>
            <person name="Yoshikawa S."/>
            <person name="Yamada K."/>
            <person name="Nakamura Y."/>
            <person name="Ichinomiya M."/>
            <person name="Sato N."/>
            <person name="Blanc-Mathieu R."/>
            <person name="Endo H."/>
            <person name="Kuwata A."/>
            <person name="Ogata H."/>
        </authorList>
    </citation>
    <scope>NUCLEOTIDE SEQUENCE [LARGE SCALE GENOMIC DNA]</scope>
    <source>
        <strain evidence="3">NIES 3701</strain>
    </source>
</reference>
<dbReference type="GO" id="GO:0030170">
    <property type="term" value="F:pyridoxal phosphate binding"/>
    <property type="evidence" value="ECO:0007669"/>
    <property type="project" value="InterPro"/>
</dbReference>
<organism evidence="2 3">
    <name type="scientific">Triparma strigata</name>
    <dbReference type="NCBI Taxonomy" id="1606541"/>
    <lineage>
        <taxon>Eukaryota</taxon>
        <taxon>Sar</taxon>
        <taxon>Stramenopiles</taxon>
        <taxon>Ochrophyta</taxon>
        <taxon>Bolidophyceae</taxon>
        <taxon>Parmales</taxon>
        <taxon>Triparmaceae</taxon>
        <taxon>Triparma</taxon>
    </lineage>
</organism>
<accession>A0A9W7ASU0</accession>
<dbReference type="Pfam" id="PF03473">
    <property type="entry name" value="MOSC"/>
    <property type="match status" value="1"/>
</dbReference>
<dbReference type="InterPro" id="IPR005303">
    <property type="entry name" value="MOCOS_middle"/>
</dbReference>
<feature type="domain" description="MOSC" evidence="1">
    <location>
        <begin position="192"/>
        <end position="373"/>
    </location>
</feature>
<evidence type="ECO:0000259" key="1">
    <source>
        <dbReference type="PROSITE" id="PS51340"/>
    </source>
</evidence>
<evidence type="ECO:0000313" key="3">
    <source>
        <dbReference type="Proteomes" id="UP001165085"/>
    </source>
</evidence>
<dbReference type="GO" id="GO:0030151">
    <property type="term" value="F:molybdenum ion binding"/>
    <property type="evidence" value="ECO:0007669"/>
    <property type="project" value="InterPro"/>
</dbReference>
<dbReference type="OrthoDB" id="17255at2759"/>
<proteinExistence type="predicted"/>
<dbReference type="Pfam" id="PF03476">
    <property type="entry name" value="MOSC_N"/>
    <property type="match status" value="1"/>
</dbReference>
<protein>
    <recommendedName>
        <fullName evidence="1">MOSC domain-containing protein</fullName>
    </recommendedName>
</protein>
<name>A0A9W7ASU0_9STRA</name>
<dbReference type="InterPro" id="IPR005302">
    <property type="entry name" value="MoCF_Sase_C"/>
</dbReference>
<dbReference type="AlphaFoldDB" id="A0A9W7ASU0"/>